<accession>A0A0G1UYN0</accession>
<dbReference type="AlphaFoldDB" id="A0A0G1UYN0"/>
<dbReference type="EMBL" id="LCPP01000036">
    <property type="protein sequence ID" value="KKU99166.1"/>
    <property type="molecule type" value="Genomic_DNA"/>
</dbReference>
<reference evidence="1 2" key="1">
    <citation type="journal article" date="2015" name="Nature">
        <title>rRNA introns, odd ribosomes, and small enigmatic genomes across a large radiation of phyla.</title>
        <authorList>
            <person name="Brown C.T."/>
            <person name="Hug L.A."/>
            <person name="Thomas B.C."/>
            <person name="Sharon I."/>
            <person name="Castelle C.J."/>
            <person name="Singh A."/>
            <person name="Wilkins M.J."/>
            <person name="Williams K.H."/>
            <person name="Banfield J.F."/>
        </authorList>
    </citation>
    <scope>NUCLEOTIDE SEQUENCE [LARGE SCALE GENOMIC DNA]</scope>
</reference>
<protein>
    <submittedName>
        <fullName evidence="1">Uncharacterized protein</fullName>
    </submittedName>
</protein>
<gene>
    <name evidence="1" type="ORF">UY33_C0036G0026</name>
</gene>
<comment type="caution">
    <text evidence="1">The sequence shown here is derived from an EMBL/GenBank/DDBJ whole genome shotgun (WGS) entry which is preliminary data.</text>
</comment>
<evidence type="ECO:0000313" key="1">
    <source>
        <dbReference type="EMBL" id="KKU99166.1"/>
    </source>
</evidence>
<evidence type="ECO:0000313" key="2">
    <source>
        <dbReference type="Proteomes" id="UP000034637"/>
    </source>
</evidence>
<feature type="non-terminal residue" evidence="1">
    <location>
        <position position="1"/>
    </location>
</feature>
<sequence>FFGWGDGQCEVGAGEVVEGLVALHTANAFLAPWRMPGSRCDTICGNACARL</sequence>
<proteinExistence type="predicted"/>
<dbReference type="Proteomes" id="UP000034637">
    <property type="component" value="Unassembled WGS sequence"/>
</dbReference>
<name>A0A0G1UYN0_9BACT</name>
<organism evidence="1 2">
    <name type="scientific">Candidatus Amesbacteria bacterium GW2011_GWA1_48_9</name>
    <dbReference type="NCBI Taxonomy" id="1618355"/>
    <lineage>
        <taxon>Bacteria</taxon>
        <taxon>Candidatus Amesiibacteriota</taxon>
    </lineage>
</organism>